<dbReference type="GO" id="GO:0016787">
    <property type="term" value="F:hydrolase activity"/>
    <property type="evidence" value="ECO:0007669"/>
    <property type="project" value="UniProtKB-KW"/>
</dbReference>
<feature type="region of interest" description="Disordered" evidence="3">
    <location>
        <begin position="236"/>
        <end position="269"/>
    </location>
</feature>
<dbReference type="SUPFAM" id="SSF53933">
    <property type="entry name" value="Microbial ribonucleases"/>
    <property type="match status" value="1"/>
</dbReference>
<keyword evidence="1" id="KW-0540">Nuclease</keyword>
<feature type="region of interest" description="Disordered" evidence="3">
    <location>
        <begin position="201"/>
        <end position="223"/>
    </location>
</feature>
<evidence type="ECO:0000256" key="2">
    <source>
        <dbReference type="ARBA" id="ARBA00022801"/>
    </source>
</evidence>
<dbReference type="GO" id="GO:0004521">
    <property type="term" value="F:RNA endonuclease activity"/>
    <property type="evidence" value="ECO:0007669"/>
    <property type="project" value="InterPro"/>
</dbReference>
<dbReference type="GO" id="GO:0003723">
    <property type="term" value="F:RNA binding"/>
    <property type="evidence" value="ECO:0007669"/>
    <property type="project" value="InterPro"/>
</dbReference>
<feature type="compositionally biased region" description="Low complexity" evidence="3">
    <location>
        <begin position="260"/>
        <end position="269"/>
    </location>
</feature>
<reference evidence="4 5" key="1">
    <citation type="journal article" date="2011" name="Nat. Biotechnol.">
        <title>Comparative genomic analysis of the thermophilic biomass-degrading fungi Myceliophthora thermophila and Thielavia terrestris.</title>
        <authorList>
            <person name="Berka R.M."/>
            <person name="Grigoriev I.V."/>
            <person name="Otillar R."/>
            <person name="Salamov A."/>
            <person name="Grimwood J."/>
            <person name="Reid I."/>
            <person name="Ishmael N."/>
            <person name="John T."/>
            <person name="Darmond C."/>
            <person name="Moisan M.-C."/>
            <person name="Henrissat B."/>
            <person name="Coutinho P.M."/>
            <person name="Lombard V."/>
            <person name="Natvig D.O."/>
            <person name="Lindquist E."/>
            <person name="Schmutz J."/>
            <person name="Lucas S."/>
            <person name="Harris P."/>
            <person name="Powlowski J."/>
            <person name="Bellemare A."/>
            <person name="Taylor D."/>
            <person name="Butler G."/>
            <person name="de Vries R.P."/>
            <person name="Allijn I.E."/>
            <person name="van den Brink J."/>
            <person name="Ushinsky S."/>
            <person name="Storms R."/>
            <person name="Powell A.J."/>
            <person name="Paulsen I.T."/>
            <person name="Elbourne L.D.H."/>
            <person name="Baker S.E."/>
            <person name="Magnuson J."/>
            <person name="LaBoissiere S."/>
            <person name="Clutterbuck A.J."/>
            <person name="Martinez D."/>
            <person name="Wogulis M."/>
            <person name="de Leon A.L."/>
            <person name="Rey M.W."/>
            <person name="Tsang A."/>
        </authorList>
    </citation>
    <scope>NUCLEOTIDE SEQUENCE [LARGE SCALE GENOMIC DNA]</scope>
    <source>
        <strain evidence="5">ATCC 42464 / BCRC 31852 / DSM 1799</strain>
    </source>
</reference>
<evidence type="ECO:0000256" key="3">
    <source>
        <dbReference type="SAM" id="MobiDB-lite"/>
    </source>
</evidence>
<dbReference type="InterPro" id="IPR000026">
    <property type="entry name" value="N1-like"/>
</dbReference>
<dbReference type="Pfam" id="PF00545">
    <property type="entry name" value="Ribonuclease"/>
    <property type="match status" value="1"/>
</dbReference>
<sequence length="269" mass="29987">MEKFISDSLLSSSTRFMDVLRRVCSRLVDRLDRHIHEAGLDQQNLEIRAHFANNDIDPRSTDDDATGLLVGETASICSNSESVYSCSNLNRLHGTSRYRIPARSVREQVRAAPSPGDPGDAQYPKYHGGYEHWEHIYKLRSKPPWVEFPILTHRNGRIWTQGQPPGPVRAVYNNADRSKFDVVYHDRSAARRGVDNGFTKAIYRPGRRPLNSPNQERTNVPDTSYHCTHVPSGLHGTPEVCSLSSGTESRTKECGDSGEPDSGGSSVVS</sequence>
<evidence type="ECO:0000256" key="1">
    <source>
        <dbReference type="ARBA" id="ARBA00022722"/>
    </source>
</evidence>
<dbReference type="Gene3D" id="3.10.450.30">
    <property type="entry name" value="Microbial ribonucleases"/>
    <property type="match status" value="1"/>
</dbReference>
<keyword evidence="5" id="KW-1185">Reference proteome</keyword>
<dbReference type="InterPro" id="IPR016191">
    <property type="entry name" value="Ribonuclease/ribotoxin"/>
</dbReference>
<dbReference type="OrthoDB" id="4770332at2759"/>
<name>G2QJI3_THET4</name>
<feature type="compositionally biased region" description="Polar residues" evidence="3">
    <location>
        <begin position="211"/>
        <end position="223"/>
    </location>
</feature>
<dbReference type="VEuPathDB" id="FungiDB:MYCTH_96108"/>
<evidence type="ECO:0000313" key="5">
    <source>
        <dbReference type="Proteomes" id="UP000007322"/>
    </source>
</evidence>
<keyword evidence="2" id="KW-0378">Hydrolase</keyword>
<proteinExistence type="predicted"/>
<accession>G2QJI3</accession>
<dbReference type="Proteomes" id="UP000007322">
    <property type="component" value="Chromosome 5"/>
</dbReference>
<dbReference type="EMBL" id="CP003006">
    <property type="protein sequence ID" value="AEO59740.1"/>
    <property type="molecule type" value="Genomic_DNA"/>
</dbReference>
<dbReference type="KEGG" id="mtm:MYCTH_96108"/>
<dbReference type="GeneID" id="11511500"/>
<dbReference type="AlphaFoldDB" id="G2QJI3"/>
<organism evidence="4 5">
    <name type="scientific">Thermothelomyces thermophilus (strain ATCC 42464 / BCRC 31852 / DSM 1799)</name>
    <name type="common">Sporotrichum thermophile</name>
    <dbReference type="NCBI Taxonomy" id="573729"/>
    <lineage>
        <taxon>Eukaryota</taxon>
        <taxon>Fungi</taxon>
        <taxon>Dikarya</taxon>
        <taxon>Ascomycota</taxon>
        <taxon>Pezizomycotina</taxon>
        <taxon>Sordariomycetes</taxon>
        <taxon>Sordariomycetidae</taxon>
        <taxon>Sordariales</taxon>
        <taxon>Chaetomiaceae</taxon>
        <taxon>Thermothelomyces</taxon>
    </lineage>
</organism>
<gene>
    <name evidence="4" type="ORF">MYCTH_96108</name>
</gene>
<dbReference type="RefSeq" id="XP_003664985.1">
    <property type="nucleotide sequence ID" value="XM_003664937.1"/>
</dbReference>
<evidence type="ECO:0000313" key="4">
    <source>
        <dbReference type="EMBL" id="AEO59740.1"/>
    </source>
</evidence>
<protein>
    <submittedName>
        <fullName evidence="4">Uncharacterized protein</fullName>
    </submittedName>
</protein>
<dbReference type="InParanoid" id="G2QJI3"/>
<dbReference type="HOGENOM" id="CLU_1035057_0_0_1"/>